<evidence type="ECO:0000259" key="6">
    <source>
        <dbReference type="Pfam" id="PF02093"/>
    </source>
</evidence>
<name>A0A485MZ78_LYNPA</name>
<evidence type="ECO:0000313" key="8">
    <source>
        <dbReference type="EMBL" id="VFV26415.1"/>
    </source>
</evidence>
<keyword evidence="2" id="KW-0548">Nucleotidyltransferase</keyword>
<feature type="domain" description="Core shell protein Gag P30" evidence="6">
    <location>
        <begin position="9"/>
        <end position="130"/>
    </location>
</feature>
<proteinExistence type="predicted"/>
<dbReference type="GO" id="GO:0019068">
    <property type="term" value="P:virion assembly"/>
    <property type="evidence" value="ECO:0007669"/>
    <property type="project" value="InterPro"/>
</dbReference>
<keyword evidence="9" id="KW-1185">Reference proteome</keyword>
<gene>
    <name evidence="8" type="ORF">LYPA_23C005063</name>
</gene>
<dbReference type="Pfam" id="PF18697">
    <property type="entry name" value="MLVIN_C"/>
    <property type="match status" value="1"/>
</dbReference>
<sequence>MTYVPFSTSDLYNWKLQNPSFSERPQTLISLLETIFVTHQPTWDDCQQLLQVLFTTEERDKICLEAQNLVMGPNGQPTEDPTVLEEVFPSSHPENWDPNTPRSRRSLTLFRQTLLGGLRAAARRPTNVSKKPLLILLFFPTPFQPGDLVWVKRHEPKTLEPRWKGPHTVILTTPVAVKIDGVRTWIHHSQVKKNCVKAVTEPDNKQQRKVQRPQRIL</sequence>
<dbReference type="InterPro" id="IPR050462">
    <property type="entry name" value="Retroviral_Gag-Pol_poly"/>
</dbReference>
<dbReference type="Gene3D" id="1.10.375.10">
    <property type="entry name" value="Human Immunodeficiency Virus Type 1 Capsid Protein"/>
    <property type="match status" value="1"/>
</dbReference>
<dbReference type="EMBL" id="CAAGRJ010008528">
    <property type="protein sequence ID" value="VFV26415.1"/>
    <property type="molecule type" value="Genomic_DNA"/>
</dbReference>
<dbReference type="GO" id="GO:0016779">
    <property type="term" value="F:nucleotidyltransferase activity"/>
    <property type="evidence" value="ECO:0007669"/>
    <property type="project" value="UniProtKB-KW"/>
</dbReference>
<evidence type="ECO:0000313" key="9">
    <source>
        <dbReference type="Proteomes" id="UP000386466"/>
    </source>
</evidence>
<evidence type="ECO:0000256" key="4">
    <source>
        <dbReference type="ARBA" id="ARBA00022759"/>
    </source>
</evidence>
<dbReference type="Gene3D" id="2.30.30.850">
    <property type="match status" value="1"/>
</dbReference>
<dbReference type="InterPro" id="IPR040643">
    <property type="entry name" value="MLVIN_C"/>
</dbReference>
<dbReference type="AlphaFoldDB" id="A0A485MZ78"/>
<dbReference type="GO" id="GO:0016787">
    <property type="term" value="F:hydrolase activity"/>
    <property type="evidence" value="ECO:0007669"/>
    <property type="project" value="UniProtKB-KW"/>
</dbReference>
<keyword evidence="1" id="KW-0808">Transferase</keyword>
<organism evidence="8 9">
    <name type="scientific">Lynx pardinus</name>
    <name type="common">Iberian lynx</name>
    <name type="synonym">Felis pardina</name>
    <dbReference type="NCBI Taxonomy" id="191816"/>
    <lineage>
        <taxon>Eukaryota</taxon>
        <taxon>Metazoa</taxon>
        <taxon>Chordata</taxon>
        <taxon>Craniata</taxon>
        <taxon>Vertebrata</taxon>
        <taxon>Euteleostomi</taxon>
        <taxon>Mammalia</taxon>
        <taxon>Eutheria</taxon>
        <taxon>Laurasiatheria</taxon>
        <taxon>Carnivora</taxon>
        <taxon>Feliformia</taxon>
        <taxon>Felidae</taxon>
        <taxon>Felinae</taxon>
        <taxon>Lynx</taxon>
    </lineage>
</organism>
<protein>
    <submittedName>
        <fullName evidence="8">Gag polyprotein</fullName>
    </submittedName>
</protein>
<keyword evidence="5" id="KW-0378">Hydrolase</keyword>
<evidence type="ECO:0000259" key="7">
    <source>
        <dbReference type="Pfam" id="PF18697"/>
    </source>
</evidence>
<dbReference type="InterPro" id="IPR008919">
    <property type="entry name" value="Retrov_capsid_N"/>
</dbReference>
<evidence type="ECO:0000256" key="2">
    <source>
        <dbReference type="ARBA" id="ARBA00022695"/>
    </source>
</evidence>
<evidence type="ECO:0000256" key="1">
    <source>
        <dbReference type="ARBA" id="ARBA00022679"/>
    </source>
</evidence>
<feature type="domain" description="Murine leukemia virus integrase C-terminal" evidence="7">
    <location>
        <begin position="142"/>
        <end position="193"/>
    </location>
</feature>
<accession>A0A485MZ78</accession>
<evidence type="ECO:0000256" key="3">
    <source>
        <dbReference type="ARBA" id="ARBA00022722"/>
    </source>
</evidence>
<reference evidence="8 9" key="1">
    <citation type="submission" date="2019-01" db="EMBL/GenBank/DDBJ databases">
        <authorList>
            <person name="Alioto T."/>
            <person name="Alioto T."/>
        </authorList>
    </citation>
    <scope>NUCLEOTIDE SEQUENCE [LARGE SCALE GENOMIC DNA]</scope>
</reference>
<dbReference type="PANTHER" id="PTHR33166">
    <property type="entry name" value="GAG_P30 DOMAIN-CONTAINING PROTEIN"/>
    <property type="match status" value="1"/>
</dbReference>
<evidence type="ECO:0000256" key="5">
    <source>
        <dbReference type="ARBA" id="ARBA00022801"/>
    </source>
</evidence>
<dbReference type="GO" id="GO:0004519">
    <property type="term" value="F:endonuclease activity"/>
    <property type="evidence" value="ECO:0007669"/>
    <property type="project" value="UniProtKB-KW"/>
</dbReference>
<dbReference type="InterPro" id="IPR003036">
    <property type="entry name" value="Gag_P30"/>
</dbReference>
<dbReference type="Proteomes" id="UP000386466">
    <property type="component" value="Unassembled WGS sequence"/>
</dbReference>
<keyword evidence="3" id="KW-0540">Nuclease</keyword>
<keyword evidence="4" id="KW-0255">Endonuclease</keyword>
<dbReference type="SUPFAM" id="SSF47943">
    <property type="entry name" value="Retrovirus capsid protein, N-terminal core domain"/>
    <property type="match status" value="1"/>
</dbReference>
<dbReference type="Pfam" id="PF02093">
    <property type="entry name" value="Gag_p30"/>
    <property type="match status" value="1"/>
</dbReference>